<dbReference type="GO" id="GO:0006432">
    <property type="term" value="P:phenylalanyl-tRNA aminoacylation"/>
    <property type="evidence" value="ECO:0007669"/>
    <property type="project" value="UniProtKB-UniRule"/>
</dbReference>
<evidence type="ECO:0000313" key="17">
    <source>
        <dbReference type="Proteomes" id="UP000001887"/>
    </source>
</evidence>
<dbReference type="InterPro" id="IPR004532">
    <property type="entry name" value="Phe-tRNA-ligase_IIc_bsu_bact"/>
</dbReference>
<keyword evidence="10 13" id="KW-0648">Protein biosynthesis</keyword>
<dbReference type="InterPro" id="IPR036690">
    <property type="entry name" value="Fdx_antiC-bd_sf"/>
</dbReference>
<name>D2R2F9_PIRSD</name>
<dbReference type="Pfam" id="PF03483">
    <property type="entry name" value="B3_4"/>
    <property type="match status" value="1"/>
</dbReference>
<dbReference type="HOGENOM" id="CLU_016891_0_0_0"/>
<dbReference type="OrthoDB" id="9805455at2"/>
<dbReference type="Gene3D" id="3.30.70.380">
    <property type="entry name" value="Ferrodoxin-fold anticodon-binding domain"/>
    <property type="match status" value="1"/>
</dbReference>
<dbReference type="Proteomes" id="UP000001887">
    <property type="component" value="Chromosome"/>
</dbReference>
<dbReference type="InterPro" id="IPR005146">
    <property type="entry name" value="B3/B4_tRNA-bd"/>
</dbReference>
<dbReference type="HAMAP" id="MF_00283">
    <property type="entry name" value="Phe_tRNA_synth_beta1"/>
    <property type="match status" value="1"/>
</dbReference>
<evidence type="ECO:0000259" key="15">
    <source>
        <dbReference type="PROSITE" id="PS51483"/>
    </source>
</evidence>
<dbReference type="STRING" id="530564.Psta_0378"/>
<dbReference type="SMART" id="SM00873">
    <property type="entry name" value="B3_4"/>
    <property type="match status" value="1"/>
</dbReference>
<dbReference type="GO" id="GO:0009328">
    <property type="term" value="C:phenylalanine-tRNA ligase complex"/>
    <property type="evidence" value="ECO:0007669"/>
    <property type="project" value="TreeGrafter"/>
</dbReference>
<dbReference type="SUPFAM" id="SSF55681">
    <property type="entry name" value="Class II aaRS and biotin synthetases"/>
    <property type="match status" value="1"/>
</dbReference>
<reference evidence="16 17" key="1">
    <citation type="journal article" date="2009" name="Stand. Genomic Sci.">
        <title>Complete genome sequence of Pirellula staleyi type strain (ATCC 27377).</title>
        <authorList>
            <person name="Clum A."/>
            <person name="Tindall B.J."/>
            <person name="Sikorski J."/>
            <person name="Ivanova N."/>
            <person name="Mavrommatis K."/>
            <person name="Lucas S."/>
            <person name="Glavina del Rio T."/>
            <person name="Nolan M."/>
            <person name="Chen F."/>
            <person name="Tice H."/>
            <person name="Pitluck S."/>
            <person name="Cheng J.F."/>
            <person name="Chertkov O."/>
            <person name="Brettin T."/>
            <person name="Han C."/>
            <person name="Detter J.C."/>
            <person name="Kuske C."/>
            <person name="Bruce D."/>
            <person name="Goodwin L."/>
            <person name="Ovchinikova G."/>
            <person name="Pati A."/>
            <person name="Mikhailova N."/>
            <person name="Chen A."/>
            <person name="Palaniappan K."/>
            <person name="Land M."/>
            <person name="Hauser L."/>
            <person name="Chang Y.J."/>
            <person name="Jeffries C.D."/>
            <person name="Chain P."/>
            <person name="Rohde M."/>
            <person name="Goker M."/>
            <person name="Bristow J."/>
            <person name="Eisen J.A."/>
            <person name="Markowitz V."/>
            <person name="Hugenholtz P."/>
            <person name="Kyrpides N.C."/>
            <person name="Klenk H.P."/>
            <person name="Lapidus A."/>
        </authorList>
    </citation>
    <scope>NUCLEOTIDE SEQUENCE [LARGE SCALE GENOMIC DNA]</scope>
    <source>
        <strain evidence="17">ATCC 27377 / DSM 6068 / ICPB 4128</strain>
    </source>
</reference>
<dbReference type="Pfam" id="PF17759">
    <property type="entry name" value="tRNA_synthFbeta"/>
    <property type="match status" value="1"/>
</dbReference>
<dbReference type="KEGG" id="psl:Psta_0378"/>
<dbReference type="InterPro" id="IPR020825">
    <property type="entry name" value="Phe-tRNA_synthase-like_B3/B4"/>
</dbReference>
<feature type="binding site" evidence="13">
    <location>
        <position position="350"/>
    </location>
    <ligand>
        <name>Mg(2+)</name>
        <dbReference type="ChEBI" id="CHEBI:18420"/>
        <note>shared with alpha subunit</note>
    </ligand>
</feature>
<comment type="catalytic activity">
    <reaction evidence="12 13">
        <text>tRNA(Phe) + L-phenylalanine + ATP = L-phenylalanyl-tRNA(Phe) + AMP + diphosphate + H(+)</text>
        <dbReference type="Rhea" id="RHEA:19413"/>
        <dbReference type="Rhea" id="RHEA-COMP:9668"/>
        <dbReference type="Rhea" id="RHEA-COMP:9699"/>
        <dbReference type="ChEBI" id="CHEBI:15378"/>
        <dbReference type="ChEBI" id="CHEBI:30616"/>
        <dbReference type="ChEBI" id="CHEBI:33019"/>
        <dbReference type="ChEBI" id="CHEBI:58095"/>
        <dbReference type="ChEBI" id="CHEBI:78442"/>
        <dbReference type="ChEBI" id="CHEBI:78531"/>
        <dbReference type="ChEBI" id="CHEBI:456215"/>
        <dbReference type="EC" id="6.1.1.20"/>
    </reaction>
</comment>
<accession>D2R2F9</accession>
<feature type="binding site" evidence="13">
    <location>
        <position position="344"/>
    </location>
    <ligand>
        <name>Mg(2+)</name>
        <dbReference type="ChEBI" id="CHEBI:18420"/>
        <note>shared with alpha subunit</note>
    </ligand>
</feature>
<evidence type="ECO:0000256" key="10">
    <source>
        <dbReference type="ARBA" id="ARBA00022917"/>
    </source>
</evidence>
<keyword evidence="11 13" id="KW-0030">Aminoacyl-tRNA synthetase</keyword>
<feature type="domain" description="B5" evidence="15">
    <location>
        <begin position="290"/>
        <end position="366"/>
    </location>
</feature>
<dbReference type="InterPro" id="IPR045060">
    <property type="entry name" value="Phe-tRNA-ligase_IIc_bsu"/>
</dbReference>
<dbReference type="PANTHER" id="PTHR10947:SF0">
    <property type="entry name" value="PHENYLALANINE--TRNA LIGASE BETA SUBUNIT"/>
    <property type="match status" value="1"/>
</dbReference>
<feature type="binding site" evidence="13">
    <location>
        <position position="353"/>
    </location>
    <ligand>
        <name>Mg(2+)</name>
        <dbReference type="ChEBI" id="CHEBI:18420"/>
        <note>shared with alpha subunit</note>
    </ligand>
</feature>
<evidence type="ECO:0000256" key="6">
    <source>
        <dbReference type="ARBA" id="ARBA00022723"/>
    </source>
</evidence>
<dbReference type="GO" id="GO:0004826">
    <property type="term" value="F:phenylalanine-tRNA ligase activity"/>
    <property type="evidence" value="ECO:0007669"/>
    <property type="project" value="UniProtKB-UniRule"/>
</dbReference>
<keyword evidence="5 13" id="KW-0436">Ligase</keyword>
<evidence type="ECO:0000256" key="2">
    <source>
        <dbReference type="ARBA" id="ARBA00008653"/>
    </source>
</evidence>
<evidence type="ECO:0000256" key="5">
    <source>
        <dbReference type="ARBA" id="ARBA00022598"/>
    </source>
</evidence>
<sequence>MIVSWNWLADYVKLSVTPDELATRLMMAGLNHESTEQVAGGDFAIDLEVTSNRPDCLGHHGIAREAAVLYGVPLTIPNPRPKSSDKSLATSLVNVIVECPDLAPQYIARVVRGVKIKPSPEWMQSRLRTLGIGVVNNVVDITNYVLMECGQPLHAFDLAKLAKQTIIVRRAKSGETITAIDHRSYALDPAMCVIADGEKPIAIAGVMGGADSEVSEGTRDIVIEAARFAPLSVRTTARKLTLKSPSSYRFERGVDPEGVDWASRRCAELLIDLAGGELAEGVVDVSIANPKQPAVTLRFSQVKRVLGIEIAPTEIRRIITALGCTEQNLSTESITTIAPSWRRDLTREIDLVEEVARIHGYEHIPEDARVPMAASHKSDADRVLEKVRSVMTGSGYSEALTASVVPESWSNTISPWSTAEPLVAATPMLKGADRLRRSVIPSLLDARRINESLSNPDCQLFETARIYLSDALVASDSAATTVPRLPQEQWTLTAVSGGDFLSVKGVAESLVEAINPAAKITISDLKHPLMTRYQYVALHLDGQLLGVIGSLSAEGLKTFGLREKTTVLEISLSLLAKHAVKIAKFSPLSPYPATTRDVNLIVDEPLRWQQLESVVRAAAGPALETLEYRDTYRDTARDGENKKRILFSFSLRGTDGTLTAAEADTIRDRLIAAATTQLSAKLLG</sequence>
<dbReference type="Pfam" id="PF03147">
    <property type="entry name" value="FDX-ACB"/>
    <property type="match status" value="1"/>
</dbReference>
<dbReference type="PANTHER" id="PTHR10947">
    <property type="entry name" value="PHENYLALANYL-TRNA SYNTHETASE BETA CHAIN AND LEUCINE-RICH REPEAT-CONTAINING PROTEIN 47"/>
    <property type="match status" value="1"/>
</dbReference>
<dbReference type="SMART" id="SM00874">
    <property type="entry name" value="B5"/>
    <property type="match status" value="1"/>
</dbReference>
<dbReference type="InterPro" id="IPR041616">
    <property type="entry name" value="PheRS_beta_core"/>
</dbReference>
<keyword evidence="6 13" id="KW-0479">Metal-binding</keyword>
<dbReference type="EMBL" id="CP001848">
    <property type="protein sequence ID" value="ADB15068.1"/>
    <property type="molecule type" value="Genomic_DNA"/>
</dbReference>
<evidence type="ECO:0000313" key="16">
    <source>
        <dbReference type="EMBL" id="ADB15068.1"/>
    </source>
</evidence>
<keyword evidence="4 13" id="KW-0963">Cytoplasm</keyword>
<dbReference type="InterPro" id="IPR005121">
    <property type="entry name" value="Fdx_antiC-bd"/>
</dbReference>
<dbReference type="SUPFAM" id="SSF54991">
    <property type="entry name" value="Anticodon-binding domain of PheRS"/>
    <property type="match status" value="1"/>
</dbReference>
<keyword evidence="7 13" id="KW-0547">Nucleotide-binding</keyword>
<evidence type="ECO:0000256" key="8">
    <source>
        <dbReference type="ARBA" id="ARBA00022840"/>
    </source>
</evidence>
<dbReference type="GO" id="GO:0005524">
    <property type="term" value="F:ATP binding"/>
    <property type="evidence" value="ECO:0007669"/>
    <property type="project" value="UniProtKB-UniRule"/>
</dbReference>
<evidence type="ECO:0000256" key="3">
    <source>
        <dbReference type="ARBA" id="ARBA00011209"/>
    </source>
</evidence>
<evidence type="ECO:0000259" key="14">
    <source>
        <dbReference type="PROSITE" id="PS51447"/>
    </source>
</evidence>
<dbReference type="PROSITE" id="PS51483">
    <property type="entry name" value="B5"/>
    <property type="match status" value="1"/>
</dbReference>
<dbReference type="FunFam" id="3.30.56.10:FF:000002">
    <property type="entry name" value="Phenylalanine--tRNA ligase beta subunit"/>
    <property type="match status" value="1"/>
</dbReference>
<keyword evidence="8 13" id="KW-0067">ATP-binding</keyword>
<keyword evidence="9 13" id="KW-0460">Magnesium</keyword>
<evidence type="ECO:0000256" key="12">
    <source>
        <dbReference type="ARBA" id="ARBA00049255"/>
    </source>
</evidence>
<feature type="domain" description="FDX-ACB" evidence="14">
    <location>
        <begin position="589"/>
        <end position="683"/>
    </location>
</feature>
<dbReference type="GO" id="GO:0000287">
    <property type="term" value="F:magnesium ion binding"/>
    <property type="evidence" value="ECO:0007669"/>
    <property type="project" value="UniProtKB-UniRule"/>
</dbReference>
<dbReference type="SMART" id="SM00896">
    <property type="entry name" value="FDX-ACB"/>
    <property type="match status" value="1"/>
</dbReference>
<dbReference type="SUPFAM" id="SSF46955">
    <property type="entry name" value="Putative DNA-binding domain"/>
    <property type="match status" value="2"/>
</dbReference>
<dbReference type="InterPro" id="IPR045864">
    <property type="entry name" value="aa-tRNA-synth_II/BPL/LPL"/>
</dbReference>
<gene>
    <name evidence="13" type="primary">pheT</name>
    <name evidence="16" type="ordered locus">Psta_0378</name>
</gene>
<dbReference type="eggNOG" id="COG0072">
    <property type="taxonomic scope" value="Bacteria"/>
</dbReference>
<dbReference type="InterPro" id="IPR009061">
    <property type="entry name" value="DNA-bd_dom_put_sf"/>
</dbReference>
<organism evidence="16 17">
    <name type="scientific">Pirellula staleyi (strain ATCC 27377 / DSM 6068 / ICPB 4128)</name>
    <name type="common">Pirella staleyi</name>
    <dbReference type="NCBI Taxonomy" id="530564"/>
    <lineage>
        <taxon>Bacteria</taxon>
        <taxon>Pseudomonadati</taxon>
        <taxon>Planctomycetota</taxon>
        <taxon>Planctomycetia</taxon>
        <taxon>Pirellulales</taxon>
        <taxon>Pirellulaceae</taxon>
        <taxon>Pirellula</taxon>
    </lineage>
</organism>
<comment type="subunit">
    <text evidence="3 13">Tetramer of two alpha and two beta subunits.</text>
</comment>
<dbReference type="Pfam" id="PF03484">
    <property type="entry name" value="B5"/>
    <property type="match status" value="1"/>
</dbReference>
<evidence type="ECO:0000256" key="7">
    <source>
        <dbReference type="ARBA" id="ARBA00022741"/>
    </source>
</evidence>
<dbReference type="GO" id="GO:0003723">
    <property type="term" value="F:RNA binding"/>
    <property type="evidence" value="ECO:0007669"/>
    <property type="project" value="InterPro"/>
</dbReference>
<dbReference type="FunFam" id="3.50.40.10:FF:000001">
    <property type="entry name" value="Phenylalanine--tRNA ligase beta subunit"/>
    <property type="match status" value="1"/>
</dbReference>
<dbReference type="InterPro" id="IPR005147">
    <property type="entry name" value="tRNA_synthase_B5-dom"/>
</dbReference>
<evidence type="ECO:0000256" key="1">
    <source>
        <dbReference type="ARBA" id="ARBA00004496"/>
    </source>
</evidence>
<dbReference type="PROSITE" id="PS51447">
    <property type="entry name" value="FDX_ACB"/>
    <property type="match status" value="1"/>
</dbReference>
<comment type="subcellular location">
    <subcellularLocation>
        <location evidence="1 13">Cytoplasm</location>
    </subcellularLocation>
</comment>
<dbReference type="Gene3D" id="3.50.40.10">
    <property type="entry name" value="Phenylalanyl-trna Synthetase, Chain B, domain 3"/>
    <property type="match status" value="1"/>
</dbReference>
<dbReference type="NCBIfam" id="TIGR00472">
    <property type="entry name" value="pheT_bact"/>
    <property type="match status" value="1"/>
</dbReference>
<protein>
    <recommendedName>
        <fullName evidence="13">Phenylalanine--tRNA ligase beta subunit</fullName>
        <ecNumber evidence="13">6.1.1.20</ecNumber>
    </recommendedName>
    <alternativeName>
        <fullName evidence="13">Phenylalanyl-tRNA synthetase beta subunit</fullName>
        <shortName evidence="13">PheRS</shortName>
    </alternativeName>
</protein>
<comment type="similarity">
    <text evidence="2 13">Belongs to the phenylalanyl-tRNA synthetase beta subunit family. Type 1 subfamily.</text>
</comment>
<evidence type="ECO:0000256" key="11">
    <source>
        <dbReference type="ARBA" id="ARBA00023146"/>
    </source>
</evidence>
<keyword evidence="17" id="KW-1185">Reference proteome</keyword>
<evidence type="ECO:0000256" key="9">
    <source>
        <dbReference type="ARBA" id="ARBA00022842"/>
    </source>
</evidence>
<comment type="cofactor">
    <cofactor evidence="13">
        <name>Mg(2+)</name>
        <dbReference type="ChEBI" id="CHEBI:18420"/>
    </cofactor>
    <text evidence="13">Binds 2 magnesium ions per tetramer.</text>
</comment>
<dbReference type="Gene3D" id="3.30.930.10">
    <property type="entry name" value="Bira Bifunctional Protein, Domain 2"/>
    <property type="match status" value="1"/>
</dbReference>
<evidence type="ECO:0000256" key="4">
    <source>
        <dbReference type="ARBA" id="ARBA00022490"/>
    </source>
</evidence>
<dbReference type="FunFam" id="3.30.56.10:FF:000001">
    <property type="entry name" value="Phenylalanine--tRNA ligase beta subunit"/>
    <property type="match status" value="1"/>
</dbReference>
<proteinExistence type="inferred from homology"/>
<evidence type="ECO:0000256" key="13">
    <source>
        <dbReference type="HAMAP-Rule" id="MF_00283"/>
    </source>
</evidence>
<dbReference type="EC" id="6.1.1.20" evidence="13"/>
<dbReference type="AlphaFoldDB" id="D2R2F9"/>
<dbReference type="Gene3D" id="3.30.56.10">
    <property type="match status" value="2"/>
</dbReference>
<feature type="binding site" evidence="13">
    <location>
        <position position="354"/>
    </location>
    <ligand>
        <name>Mg(2+)</name>
        <dbReference type="ChEBI" id="CHEBI:18420"/>
        <note>shared with alpha subunit</note>
    </ligand>
</feature>
<dbReference type="SUPFAM" id="SSF56037">
    <property type="entry name" value="PheT/TilS domain"/>
    <property type="match status" value="1"/>
</dbReference>